<feature type="compositionally biased region" description="Basic and acidic residues" evidence="1">
    <location>
        <begin position="53"/>
        <end position="63"/>
    </location>
</feature>
<dbReference type="InParanoid" id="C3Z196"/>
<accession>C3Z196</accession>
<gene>
    <name evidence="2" type="ORF">BRAFLDRAFT_77313</name>
</gene>
<sequence length="228" mass="26193">MGQRYAWPSVLEFDREYRTLQAITLPRGDRQTSTRNITRTRRSGLHSGSNDASFDHQDLPRQGKERHRLPGRHGYQMGSLQQLKADVEMWRKRASVAEDKRINGLNINTTYANDTASAKFLQTISDSLREKTAGRTSSSLYISFMIDGDTDVILYLSLYRHHPHQTDDTDQSEQDFDNEDEPYAGLVPYDFLFANKTYSQMTLEPEEVKGRPDAMLTSDTYRDGVTKN</sequence>
<proteinExistence type="predicted"/>
<name>C3Z196_BRAFL</name>
<reference evidence="2" key="1">
    <citation type="journal article" date="2008" name="Nature">
        <title>The amphioxus genome and the evolution of the chordate karyotype.</title>
        <authorList>
            <consortium name="US DOE Joint Genome Institute (JGI-PGF)"/>
            <person name="Putnam N.H."/>
            <person name="Butts T."/>
            <person name="Ferrier D.E.K."/>
            <person name="Furlong R.F."/>
            <person name="Hellsten U."/>
            <person name="Kawashima T."/>
            <person name="Robinson-Rechavi M."/>
            <person name="Shoguchi E."/>
            <person name="Terry A."/>
            <person name="Yu J.-K."/>
            <person name="Benito-Gutierrez E.L."/>
            <person name="Dubchak I."/>
            <person name="Garcia-Fernandez J."/>
            <person name="Gibson-Brown J.J."/>
            <person name="Grigoriev I.V."/>
            <person name="Horton A.C."/>
            <person name="de Jong P.J."/>
            <person name="Jurka J."/>
            <person name="Kapitonov V.V."/>
            <person name="Kohara Y."/>
            <person name="Kuroki Y."/>
            <person name="Lindquist E."/>
            <person name="Lucas S."/>
            <person name="Osoegawa K."/>
            <person name="Pennacchio L.A."/>
            <person name="Salamov A.A."/>
            <person name="Satou Y."/>
            <person name="Sauka-Spengler T."/>
            <person name="Schmutz J."/>
            <person name="Shin-I T."/>
            <person name="Toyoda A."/>
            <person name="Bronner-Fraser M."/>
            <person name="Fujiyama A."/>
            <person name="Holland L.Z."/>
            <person name="Holland P.W.H."/>
            <person name="Satoh N."/>
            <person name="Rokhsar D.S."/>
        </authorList>
    </citation>
    <scope>NUCLEOTIDE SEQUENCE [LARGE SCALE GENOMIC DNA]</scope>
    <source>
        <strain evidence="2">S238N-H82</strain>
        <tissue evidence="2">Testes</tissue>
    </source>
</reference>
<dbReference type="EMBL" id="GG666571">
    <property type="protein sequence ID" value="EEN53795.1"/>
    <property type="molecule type" value="Genomic_DNA"/>
</dbReference>
<evidence type="ECO:0000313" key="2">
    <source>
        <dbReference type="EMBL" id="EEN53795.1"/>
    </source>
</evidence>
<dbReference type="AlphaFoldDB" id="C3Z196"/>
<protein>
    <submittedName>
        <fullName evidence="2">Uncharacterized protein</fullName>
    </submittedName>
</protein>
<organism>
    <name type="scientific">Branchiostoma floridae</name>
    <name type="common">Florida lancelet</name>
    <name type="synonym">Amphioxus</name>
    <dbReference type="NCBI Taxonomy" id="7739"/>
    <lineage>
        <taxon>Eukaryota</taxon>
        <taxon>Metazoa</taxon>
        <taxon>Chordata</taxon>
        <taxon>Cephalochordata</taxon>
        <taxon>Leptocardii</taxon>
        <taxon>Amphioxiformes</taxon>
        <taxon>Branchiostomatidae</taxon>
        <taxon>Branchiostoma</taxon>
    </lineage>
</organism>
<feature type="region of interest" description="Disordered" evidence="1">
    <location>
        <begin position="26"/>
        <end position="73"/>
    </location>
</feature>
<feature type="region of interest" description="Disordered" evidence="1">
    <location>
        <begin position="204"/>
        <end position="228"/>
    </location>
</feature>
<evidence type="ECO:0000256" key="1">
    <source>
        <dbReference type="SAM" id="MobiDB-lite"/>
    </source>
</evidence>